<dbReference type="Pfam" id="PF00067">
    <property type="entry name" value="p450"/>
    <property type="match status" value="1"/>
</dbReference>
<evidence type="ECO:0000256" key="5">
    <source>
        <dbReference type="ARBA" id="ARBA00023002"/>
    </source>
</evidence>
<evidence type="ECO:0000313" key="10">
    <source>
        <dbReference type="EMBL" id="KAK1566050.1"/>
    </source>
</evidence>
<keyword evidence="6 8" id="KW-0408">Iron</keyword>
<evidence type="ECO:0000256" key="1">
    <source>
        <dbReference type="ARBA" id="ARBA00001971"/>
    </source>
</evidence>
<comment type="similarity">
    <text evidence="2 9">Belongs to the cytochrome P450 family.</text>
</comment>
<keyword evidence="4 8" id="KW-0479">Metal-binding</keyword>
<evidence type="ECO:0000256" key="2">
    <source>
        <dbReference type="ARBA" id="ARBA00010617"/>
    </source>
</evidence>
<keyword evidence="3 8" id="KW-0349">Heme</keyword>
<dbReference type="PRINTS" id="PR00385">
    <property type="entry name" value="P450"/>
</dbReference>
<protein>
    <submittedName>
        <fullName evidence="10">Cytochrome P450</fullName>
    </submittedName>
</protein>
<dbReference type="GO" id="GO:0005506">
    <property type="term" value="F:iron ion binding"/>
    <property type="evidence" value="ECO:0007669"/>
    <property type="project" value="InterPro"/>
</dbReference>
<accession>A0AAD8PKV9</accession>
<evidence type="ECO:0000256" key="6">
    <source>
        <dbReference type="ARBA" id="ARBA00023004"/>
    </source>
</evidence>
<feature type="binding site" description="axial binding residue" evidence="8">
    <location>
        <position position="427"/>
    </location>
    <ligand>
        <name>heme</name>
        <dbReference type="ChEBI" id="CHEBI:30413"/>
    </ligand>
    <ligandPart>
        <name>Fe</name>
        <dbReference type="ChEBI" id="CHEBI:18248"/>
    </ligandPart>
</feature>
<evidence type="ECO:0000256" key="7">
    <source>
        <dbReference type="ARBA" id="ARBA00023033"/>
    </source>
</evidence>
<dbReference type="GO" id="GO:0004497">
    <property type="term" value="F:monooxygenase activity"/>
    <property type="evidence" value="ECO:0007669"/>
    <property type="project" value="UniProtKB-KW"/>
</dbReference>
<dbReference type="Proteomes" id="UP001230504">
    <property type="component" value="Unassembled WGS sequence"/>
</dbReference>
<dbReference type="InterPro" id="IPR017972">
    <property type="entry name" value="Cyt_P450_CS"/>
</dbReference>
<evidence type="ECO:0000256" key="4">
    <source>
        <dbReference type="ARBA" id="ARBA00022723"/>
    </source>
</evidence>
<dbReference type="RefSeq" id="XP_060407284.1">
    <property type="nucleotide sequence ID" value="XM_060561750.1"/>
</dbReference>
<dbReference type="InterPro" id="IPR002401">
    <property type="entry name" value="Cyt_P450_E_grp-I"/>
</dbReference>
<dbReference type="PROSITE" id="PS00086">
    <property type="entry name" value="CYTOCHROME_P450"/>
    <property type="match status" value="1"/>
</dbReference>
<evidence type="ECO:0000256" key="8">
    <source>
        <dbReference type="PIRSR" id="PIRSR602401-1"/>
    </source>
</evidence>
<reference evidence="10" key="1">
    <citation type="submission" date="2021-06" db="EMBL/GenBank/DDBJ databases">
        <title>Comparative genomics, transcriptomics and evolutionary studies reveal genomic signatures of adaptation to plant cell wall in hemibiotrophic fungi.</title>
        <authorList>
            <consortium name="DOE Joint Genome Institute"/>
            <person name="Baroncelli R."/>
            <person name="Diaz J.F."/>
            <person name="Benocci T."/>
            <person name="Peng M."/>
            <person name="Battaglia E."/>
            <person name="Haridas S."/>
            <person name="Andreopoulos W."/>
            <person name="Labutti K."/>
            <person name="Pangilinan J."/>
            <person name="Floch G.L."/>
            <person name="Makela M.R."/>
            <person name="Henrissat B."/>
            <person name="Grigoriev I.V."/>
            <person name="Crouch J.A."/>
            <person name="De Vries R.P."/>
            <person name="Sukno S.A."/>
            <person name="Thon M.R."/>
        </authorList>
    </citation>
    <scope>NUCLEOTIDE SEQUENCE</scope>
    <source>
        <strain evidence="10">CBS 125086</strain>
    </source>
</reference>
<dbReference type="InterPro" id="IPR036396">
    <property type="entry name" value="Cyt_P450_sf"/>
</dbReference>
<dbReference type="InterPro" id="IPR001128">
    <property type="entry name" value="Cyt_P450"/>
</dbReference>
<dbReference type="GO" id="GO:0020037">
    <property type="term" value="F:heme binding"/>
    <property type="evidence" value="ECO:0007669"/>
    <property type="project" value="InterPro"/>
</dbReference>
<dbReference type="SUPFAM" id="SSF48264">
    <property type="entry name" value="Cytochrome P450"/>
    <property type="match status" value="1"/>
</dbReference>
<dbReference type="PRINTS" id="PR00463">
    <property type="entry name" value="EP450I"/>
</dbReference>
<comment type="caution">
    <text evidence="10">The sequence shown here is derived from an EMBL/GenBank/DDBJ whole genome shotgun (WGS) entry which is preliminary data.</text>
</comment>
<dbReference type="EMBL" id="JAHLJV010000167">
    <property type="protein sequence ID" value="KAK1566050.1"/>
    <property type="molecule type" value="Genomic_DNA"/>
</dbReference>
<evidence type="ECO:0000256" key="9">
    <source>
        <dbReference type="RuleBase" id="RU000461"/>
    </source>
</evidence>
<dbReference type="FunFam" id="1.10.630.10:FF:000047">
    <property type="entry name" value="Cytochrome P450 monooxygenase"/>
    <property type="match status" value="1"/>
</dbReference>
<dbReference type="InterPro" id="IPR050121">
    <property type="entry name" value="Cytochrome_P450_monoxygenase"/>
</dbReference>
<dbReference type="PANTHER" id="PTHR24305">
    <property type="entry name" value="CYTOCHROME P450"/>
    <property type="match status" value="1"/>
</dbReference>
<dbReference type="GO" id="GO:0016705">
    <property type="term" value="F:oxidoreductase activity, acting on paired donors, with incorporation or reduction of molecular oxygen"/>
    <property type="evidence" value="ECO:0007669"/>
    <property type="project" value="InterPro"/>
</dbReference>
<dbReference type="GeneID" id="85445990"/>
<keyword evidence="11" id="KW-1185">Reference proteome</keyword>
<keyword evidence="5 9" id="KW-0560">Oxidoreductase</keyword>
<comment type="cofactor">
    <cofactor evidence="1 8">
        <name>heme</name>
        <dbReference type="ChEBI" id="CHEBI:30413"/>
    </cofactor>
</comment>
<gene>
    <name evidence="10" type="ORF">LY79DRAFT_595129</name>
</gene>
<evidence type="ECO:0000313" key="11">
    <source>
        <dbReference type="Proteomes" id="UP001230504"/>
    </source>
</evidence>
<keyword evidence="7 9" id="KW-0503">Monooxygenase</keyword>
<dbReference type="GO" id="GO:0009403">
    <property type="term" value="P:toxin biosynthetic process"/>
    <property type="evidence" value="ECO:0007669"/>
    <property type="project" value="UniProtKB-ARBA"/>
</dbReference>
<proteinExistence type="inferred from homology"/>
<name>A0AAD8PKV9_9PEZI</name>
<dbReference type="AlphaFoldDB" id="A0AAD8PKV9"/>
<sequence>MILFSTLGFVVFYVLGRLLYNVYFHPLCRYPGPKLWAATRIPYTQSMVTGRLHRRVLELHQEYGPIVRIGPDELAYNDSKAWRDLHGHVKGQTGDHGRDPVATWDYRHGIIGAKREDHPRFRRGLTHGFSAQAMKEQQPIVTGYVDLFIQRLHQSCASGSRPLDMVKWYDFVTFDILGDLAFGESFNCLQGSEYHSWVKIIFDNVKASAIGIEARRFPAVARLLEYLVPAHLIEQQKHHNALTHHKRLAAKGERPDFMHSMLRKRENKTEFTLPELESTSSTIIMAGSETTSTALAGITYFLVTHPEVMKKLCNEVRASFATEDEINMNSVQSLRYMYAIINEGMRMFPPVATGIPRKVFEGGGVFLDRFVPEGTLVQVWHWSVYHSPGNFAFPDSFVPERWLDEDARFANDRKEAFQPFSIGPRSCIGMNLAYAEMRLILARVIWNFDIKLHPDSRGWFEGMKTYILWQKDPLQVYLTPRKVGDGSRTFQSPPDM</sequence>
<dbReference type="Gene3D" id="1.10.630.10">
    <property type="entry name" value="Cytochrome P450"/>
    <property type="match status" value="1"/>
</dbReference>
<dbReference type="PANTHER" id="PTHR24305:SF230">
    <property type="entry name" value="P450, PUTATIVE (EUROFUNG)-RELATED"/>
    <property type="match status" value="1"/>
</dbReference>
<evidence type="ECO:0000256" key="3">
    <source>
        <dbReference type="ARBA" id="ARBA00022617"/>
    </source>
</evidence>
<dbReference type="CDD" id="cd11058">
    <property type="entry name" value="CYP60B-like"/>
    <property type="match status" value="1"/>
</dbReference>
<organism evidence="10 11">
    <name type="scientific">Colletotrichum navitas</name>
    <dbReference type="NCBI Taxonomy" id="681940"/>
    <lineage>
        <taxon>Eukaryota</taxon>
        <taxon>Fungi</taxon>
        <taxon>Dikarya</taxon>
        <taxon>Ascomycota</taxon>
        <taxon>Pezizomycotina</taxon>
        <taxon>Sordariomycetes</taxon>
        <taxon>Hypocreomycetidae</taxon>
        <taxon>Glomerellales</taxon>
        <taxon>Glomerellaceae</taxon>
        <taxon>Colletotrichum</taxon>
        <taxon>Colletotrichum graminicola species complex</taxon>
    </lineage>
</organism>